<evidence type="ECO:0008006" key="3">
    <source>
        <dbReference type="Google" id="ProtNLM"/>
    </source>
</evidence>
<dbReference type="EMBL" id="FNUT01000009">
    <property type="protein sequence ID" value="SEG53392.1"/>
    <property type="molecule type" value="Genomic_DNA"/>
</dbReference>
<sequence>MHLPNFEDIAYLQSGSPLQQQAYAILRDFRVMEILQDFNPILIGTIPLDIAIANSDLDIACEVYDLQLFADHVAKHFARFNAYQFNRKWIREKEVGIVNFILMGIPVELYGEGRPVPEQYGYRHLVVEAKLLASGGEGLKREVIRLKEQGLKTEPAFAQALNLEGDPYENILLLV</sequence>
<keyword evidence="2" id="KW-1185">Reference proteome</keyword>
<dbReference type="InterPro" id="IPR025365">
    <property type="entry name" value="DUF4269"/>
</dbReference>
<protein>
    <recommendedName>
        <fullName evidence="3">DUF4269 domain-containing protein</fullName>
    </recommendedName>
</protein>
<name>A0A1H6AYB9_9SPHI</name>
<evidence type="ECO:0000313" key="2">
    <source>
        <dbReference type="Proteomes" id="UP000236731"/>
    </source>
</evidence>
<dbReference type="AlphaFoldDB" id="A0A1H6AYB9"/>
<accession>A0A1H6AYB9</accession>
<dbReference type="OrthoDB" id="6402248at2"/>
<dbReference type="Proteomes" id="UP000236731">
    <property type="component" value="Unassembled WGS sequence"/>
</dbReference>
<evidence type="ECO:0000313" key="1">
    <source>
        <dbReference type="EMBL" id="SEG53392.1"/>
    </source>
</evidence>
<gene>
    <name evidence="1" type="ORF">SAMN05421877_10940</name>
</gene>
<proteinExistence type="predicted"/>
<dbReference type="Pfam" id="PF14091">
    <property type="entry name" value="DUF4269"/>
    <property type="match status" value="1"/>
</dbReference>
<dbReference type="RefSeq" id="WP_103906963.1">
    <property type="nucleotide sequence ID" value="NZ_CP049246.1"/>
</dbReference>
<reference evidence="2" key="1">
    <citation type="submission" date="2016-10" db="EMBL/GenBank/DDBJ databases">
        <authorList>
            <person name="Varghese N."/>
            <person name="Submissions S."/>
        </authorList>
    </citation>
    <scope>NUCLEOTIDE SEQUENCE [LARGE SCALE GENOMIC DNA]</scope>
    <source>
        <strain evidence="2">DSM 22361</strain>
    </source>
</reference>
<organism evidence="1 2">
    <name type="scientific">Sphingobacterium lactis</name>
    <dbReference type="NCBI Taxonomy" id="797291"/>
    <lineage>
        <taxon>Bacteria</taxon>
        <taxon>Pseudomonadati</taxon>
        <taxon>Bacteroidota</taxon>
        <taxon>Sphingobacteriia</taxon>
        <taxon>Sphingobacteriales</taxon>
        <taxon>Sphingobacteriaceae</taxon>
        <taxon>Sphingobacterium</taxon>
    </lineage>
</organism>